<accession>A0A0C3KW68</accession>
<dbReference type="Proteomes" id="UP000054248">
    <property type="component" value="Unassembled WGS sequence"/>
</dbReference>
<sequence>MEADAPLFKRKKSRPTRIRDAGSPDPETPKSAPDTPAEAEDSPMTLAAKLKAKQKARAKPQARLSFGVEEEDSGETFKVKKSALSLKMKAGNASPHVAHISTPALPVADTPSYTADYLNELRAANAASRPRPPQDSGETPMDIEAYNADELAAMGLDEVFAGVSFAYPKLYELYTAETELKHFPVIESASGATIPGGATVLDAKKKRERLRAIGAPNATAAPSEEFISLSLTKRPSDEDDGTPGRESRLEREEDDLGDGEDELAEYTGAKERIALGKKAKKEEAKRRRAGMAEMIEDVEQDDDEETREWELTQIRRHEGPEKAKGPEKAVYKPAPIPTATAIPNLGSSIASLAASLSALTTSHTQNTTALNNLADERNALEVKEANLRQMVEAADAKSAWFKDMRDWVESIADFLDTKFPQLEKLEEEHISLMTERYGMISKRRAEDDEDDACLFLNLPEKPQDANEPEMDELGRVRPSMSQGRRAPVRKARRADRERRHAARESSNEEGYSTDSSLGDADAEDFETAIGGLRQRVSGLLSDVQLKDFKDARLAVAGKFSEWRKLYGDSYSGAWGGLGAVSAWEFWARLEMVGWDPLHEEVARSLDSFKWYSGLYEYSRPKGDSSGGMEVDDEDEEAPLGPDGDLVNSMVSTAVIPRLTALLSGGELDPYSARHVRRLIDLAEQLEVCVPRTDVKFLAFLQSATRAFRDAVTSTYGLVQPGLDSTAAPAFDPAALHARIRFLSKRLKLLTMILRWRKFVGELFGIGEMVHRLTKDVMLPIAMGGWDVGGRDIMLKVVKALPVDLAVPELTAQVASAS</sequence>
<dbReference type="PANTHER" id="PTHR12214">
    <property type="entry name" value="GC-RICH SEQUENCE DNA-BINDING FACTOR"/>
    <property type="match status" value="1"/>
</dbReference>
<feature type="region of interest" description="Disordered" evidence="4">
    <location>
        <begin position="1"/>
        <end position="42"/>
    </location>
</feature>
<feature type="region of interest" description="Disordered" evidence="4">
    <location>
        <begin position="457"/>
        <end position="519"/>
    </location>
</feature>
<protein>
    <recommendedName>
        <fullName evidence="7">GCF C-terminal domain-containing protein</fullName>
    </recommendedName>
</protein>
<feature type="region of interest" description="Disordered" evidence="4">
    <location>
        <begin position="621"/>
        <end position="642"/>
    </location>
</feature>
<keyword evidence="3" id="KW-0175">Coiled coil</keyword>
<organism evidence="5 6">
    <name type="scientific">Tulasnella calospora MUT 4182</name>
    <dbReference type="NCBI Taxonomy" id="1051891"/>
    <lineage>
        <taxon>Eukaryota</taxon>
        <taxon>Fungi</taxon>
        <taxon>Dikarya</taxon>
        <taxon>Basidiomycota</taxon>
        <taxon>Agaricomycotina</taxon>
        <taxon>Agaricomycetes</taxon>
        <taxon>Cantharellales</taxon>
        <taxon>Tulasnellaceae</taxon>
        <taxon>Tulasnella</taxon>
    </lineage>
</organism>
<proteinExistence type="predicted"/>
<evidence type="ECO:0000256" key="1">
    <source>
        <dbReference type="ARBA" id="ARBA00004123"/>
    </source>
</evidence>
<feature type="coiled-coil region" evidence="3">
    <location>
        <begin position="370"/>
        <end position="397"/>
    </location>
</feature>
<dbReference type="GO" id="GO:0003677">
    <property type="term" value="F:DNA binding"/>
    <property type="evidence" value="ECO:0007669"/>
    <property type="project" value="InterPro"/>
</dbReference>
<dbReference type="Pfam" id="PF15458">
    <property type="entry name" value="NTR2"/>
    <property type="match status" value="1"/>
</dbReference>
<keyword evidence="6" id="KW-1185">Reference proteome</keyword>
<evidence type="ECO:0000313" key="6">
    <source>
        <dbReference type="Proteomes" id="UP000054248"/>
    </source>
</evidence>
<dbReference type="STRING" id="1051891.A0A0C3KW68"/>
<dbReference type="InterPro" id="IPR028211">
    <property type="entry name" value="Ntr2"/>
</dbReference>
<name>A0A0C3KW68_9AGAM</name>
<dbReference type="HOGENOM" id="CLU_020074_0_0_1"/>
<dbReference type="EMBL" id="KN823037">
    <property type="protein sequence ID" value="KIO25703.1"/>
    <property type="molecule type" value="Genomic_DNA"/>
</dbReference>
<feature type="region of interest" description="Disordered" evidence="4">
    <location>
        <begin position="224"/>
        <end position="269"/>
    </location>
</feature>
<evidence type="ECO:0000313" key="5">
    <source>
        <dbReference type="EMBL" id="KIO25703.1"/>
    </source>
</evidence>
<keyword evidence="2" id="KW-0539">Nucleus</keyword>
<evidence type="ECO:0008006" key="7">
    <source>
        <dbReference type="Google" id="ProtNLM"/>
    </source>
</evidence>
<feature type="compositionally biased region" description="Acidic residues" evidence="4">
    <location>
        <begin position="252"/>
        <end position="264"/>
    </location>
</feature>
<reference evidence="5 6" key="1">
    <citation type="submission" date="2014-04" db="EMBL/GenBank/DDBJ databases">
        <authorList>
            <consortium name="DOE Joint Genome Institute"/>
            <person name="Kuo A."/>
            <person name="Girlanda M."/>
            <person name="Perotto S."/>
            <person name="Kohler A."/>
            <person name="Nagy L.G."/>
            <person name="Floudas D."/>
            <person name="Copeland A."/>
            <person name="Barry K.W."/>
            <person name="Cichocki N."/>
            <person name="Veneault-Fourrey C."/>
            <person name="LaButti K."/>
            <person name="Lindquist E.A."/>
            <person name="Lipzen A."/>
            <person name="Lundell T."/>
            <person name="Morin E."/>
            <person name="Murat C."/>
            <person name="Sun H."/>
            <person name="Tunlid A."/>
            <person name="Henrissat B."/>
            <person name="Grigoriev I.V."/>
            <person name="Hibbett D.S."/>
            <person name="Martin F."/>
            <person name="Nordberg H.P."/>
            <person name="Cantor M.N."/>
            <person name="Hua S.X."/>
        </authorList>
    </citation>
    <scope>NUCLEOTIDE SEQUENCE [LARGE SCALE GENOMIC DNA]</scope>
    <source>
        <strain evidence="5 6">MUT 4182</strain>
    </source>
</reference>
<dbReference type="InterPro" id="IPR012890">
    <property type="entry name" value="GCFC2-like"/>
</dbReference>
<gene>
    <name evidence="5" type="ORF">M407DRAFT_24972</name>
</gene>
<dbReference type="AlphaFoldDB" id="A0A0C3KW68"/>
<feature type="compositionally biased region" description="Basic and acidic residues" evidence="4">
    <location>
        <begin position="494"/>
        <end position="506"/>
    </location>
</feature>
<evidence type="ECO:0000256" key="2">
    <source>
        <dbReference type="ARBA" id="ARBA00023242"/>
    </source>
</evidence>
<dbReference type="PANTHER" id="PTHR12214:SF0">
    <property type="entry name" value="LD29489P"/>
    <property type="match status" value="1"/>
</dbReference>
<comment type="subcellular location">
    <subcellularLocation>
        <location evidence="1">Nucleus</location>
    </subcellularLocation>
</comment>
<evidence type="ECO:0000256" key="4">
    <source>
        <dbReference type="SAM" id="MobiDB-lite"/>
    </source>
</evidence>
<feature type="compositionally biased region" description="Basic and acidic residues" evidence="4">
    <location>
        <begin position="242"/>
        <end position="251"/>
    </location>
</feature>
<dbReference type="OrthoDB" id="429427at2759"/>
<evidence type="ECO:0000256" key="3">
    <source>
        <dbReference type="SAM" id="Coils"/>
    </source>
</evidence>
<dbReference type="GO" id="GO:0000390">
    <property type="term" value="P:spliceosomal complex disassembly"/>
    <property type="evidence" value="ECO:0007669"/>
    <property type="project" value="InterPro"/>
</dbReference>
<dbReference type="GO" id="GO:0071008">
    <property type="term" value="C:U2-type post-mRNA release spliceosomal complex"/>
    <property type="evidence" value="ECO:0007669"/>
    <property type="project" value="InterPro"/>
</dbReference>
<reference evidence="6" key="2">
    <citation type="submission" date="2015-01" db="EMBL/GenBank/DDBJ databases">
        <title>Evolutionary Origins and Diversification of the Mycorrhizal Mutualists.</title>
        <authorList>
            <consortium name="DOE Joint Genome Institute"/>
            <consortium name="Mycorrhizal Genomics Consortium"/>
            <person name="Kohler A."/>
            <person name="Kuo A."/>
            <person name="Nagy L.G."/>
            <person name="Floudas D."/>
            <person name="Copeland A."/>
            <person name="Barry K.W."/>
            <person name="Cichocki N."/>
            <person name="Veneault-Fourrey C."/>
            <person name="LaButti K."/>
            <person name="Lindquist E.A."/>
            <person name="Lipzen A."/>
            <person name="Lundell T."/>
            <person name="Morin E."/>
            <person name="Murat C."/>
            <person name="Riley R."/>
            <person name="Ohm R."/>
            <person name="Sun H."/>
            <person name="Tunlid A."/>
            <person name="Henrissat B."/>
            <person name="Grigoriev I.V."/>
            <person name="Hibbett D.S."/>
            <person name="Martin F."/>
        </authorList>
    </citation>
    <scope>NUCLEOTIDE SEQUENCE [LARGE SCALE GENOMIC DNA]</scope>
    <source>
        <strain evidence="6">MUT 4182</strain>
    </source>
</reference>